<evidence type="ECO:0000313" key="5">
    <source>
        <dbReference type="Proteomes" id="UP000191110"/>
    </source>
</evidence>
<dbReference type="SUPFAM" id="SSF55073">
    <property type="entry name" value="Nucleotide cyclase"/>
    <property type="match status" value="1"/>
</dbReference>
<comment type="caution">
    <text evidence="4">The sequence shown here is derived from an EMBL/GenBank/DDBJ whole genome shotgun (WGS) entry which is preliminary data.</text>
</comment>
<sequence length="414" mass="46320">MLGLGCPKQTLAKIATPLLLYLDLDNFKLINDHYGHSVGDWALVELAKRLKESCSEETMLVRHGGDEFIMLMPFSDKSVLQHEIQRITYRLKEVIHVNALEFALSGSVGVGVACPEEHENSLEGVLIKADLAMYEAKKVRNSYVFFTEEMQQLSDERAVIEEALHGALNNRQLFMVYQPQIDAESGCVVGVEALIRWQHPVLGFVPPDKFIAVAEASGQINPIGDFVIDTALKEIATIQAGFDPIRLSINVSVQQLVNEGFRARLKEKAAEYDINPTNLVIEITESLFIEDFEQIESLLVLIRNDGFGISLDDFGTGYSSLSVLRSLPINEVKVDQSFVRHILTDEHDRALIQSIIGIGQSLKIPTLAEGVEELEHARSLRGFGCNLFQGYYFARPMDIDALKEYLTAFKAYEL</sequence>
<dbReference type="PANTHER" id="PTHR33121:SF70">
    <property type="entry name" value="SIGNALING PROTEIN YKOW"/>
    <property type="match status" value="1"/>
</dbReference>
<organism evidence="4 5">
    <name type="scientific">Solemya pervernicosa gill symbiont</name>
    <dbReference type="NCBI Taxonomy" id="642797"/>
    <lineage>
        <taxon>Bacteria</taxon>
        <taxon>Pseudomonadati</taxon>
        <taxon>Pseudomonadota</taxon>
        <taxon>Gammaproteobacteria</taxon>
        <taxon>sulfur-oxidizing symbionts</taxon>
    </lineage>
</organism>
<dbReference type="PROSITE" id="PS50887">
    <property type="entry name" value="GGDEF"/>
    <property type="match status" value="1"/>
</dbReference>
<dbReference type="EMBL" id="MPRL01000015">
    <property type="protein sequence ID" value="OOZ41016.1"/>
    <property type="molecule type" value="Genomic_DNA"/>
</dbReference>
<dbReference type="Gene3D" id="3.30.70.270">
    <property type="match status" value="1"/>
</dbReference>
<dbReference type="InterPro" id="IPR000160">
    <property type="entry name" value="GGDEF_dom"/>
</dbReference>
<protein>
    <recommendedName>
        <fullName evidence="6">GGDEF-domain containing protein</fullName>
    </recommendedName>
</protein>
<dbReference type="Gene3D" id="3.20.20.450">
    <property type="entry name" value="EAL domain"/>
    <property type="match status" value="1"/>
</dbReference>
<reference evidence="4 5" key="1">
    <citation type="submission" date="2016-11" db="EMBL/GenBank/DDBJ databases">
        <title>Mixed transmission modes and dynamic genome evolution in an obligate animal-bacterial symbiosis.</title>
        <authorList>
            <person name="Russell S.L."/>
            <person name="Corbett-Detig R.B."/>
            <person name="Cavanaugh C.M."/>
        </authorList>
    </citation>
    <scope>NUCLEOTIDE SEQUENCE [LARGE SCALE GENOMIC DNA]</scope>
    <source>
        <strain evidence="4">Sveles-Q1</strain>
    </source>
</reference>
<dbReference type="RefSeq" id="WP_078483121.1">
    <property type="nucleotide sequence ID" value="NZ_MPRL01000015.1"/>
</dbReference>
<dbReference type="NCBIfam" id="TIGR00254">
    <property type="entry name" value="GGDEF"/>
    <property type="match status" value="1"/>
</dbReference>
<feature type="domain" description="GGDEF" evidence="3">
    <location>
        <begin position="15"/>
        <end position="148"/>
    </location>
</feature>
<dbReference type="CDD" id="cd01949">
    <property type="entry name" value="GGDEF"/>
    <property type="match status" value="1"/>
</dbReference>
<gene>
    <name evidence="4" type="ORF">BOW53_05700</name>
</gene>
<accession>A0A1T2L7U9</accession>
<dbReference type="Pfam" id="PF00563">
    <property type="entry name" value="EAL"/>
    <property type="match status" value="1"/>
</dbReference>
<dbReference type="SMART" id="SM00267">
    <property type="entry name" value="GGDEF"/>
    <property type="match status" value="1"/>
</dbReference>
<evidence type="ECO:0000259" key="2">
    <source>
        <dbReference type="PROSITE" id="PS50883"/>
    </source>
</evidence>
<feature type="coiled-coil region" evidence="1">
    <location>
        <begin position="136"/>
        <end position="170"/>
    </location>
</feature>
<dbReference type="Proteomes" id="UP000191110">
    <property type="component" value="Unassembled WGS sequence"/>
</dbReference>
<feature type="domain" description="EAL" evidence="2">
    <location>
        <begin position="157"/>
        <end position="410"/>
    </location>
</feature>
<evidence type="ECO:0008006" key="6">
    <source>
        <dbReference type="Google" id="ProtNLM"/>
    </source>
</evidence>
<dbReference type="PROSITE" id="PS50883">
    <property type="entry name" value="EAL"/>
    <property type="match status" value="1"/>
</dbReference>
<dbReference type="InterPro" id="IPR043128">
    <property type="entry name" value="Rev_trsase/Diguanyl_cyclase"/>
</dbReference>
<name>A0A1T2L7U9_9GAMM</name>
<dbReference type="InterPro" id="IPR035919">
    <property type="entry name" value="EAL_sf"/>
</dbReference>
<dbReference type="PANTHER" id="PTHR33121">
    <property type="entry name" value="CYCLIC DI-GMP PHOSPHODIESTERASE PDEF"/>
    <property type="match status" value="1"/>
</dbReference>
<dbReference type="GO" id="GO:0071111">
    <property type="term" value="F:cyclic-guanylate-specific phosphodiesterase activity"/>
    <property type="evidence" value="ECO:0007669"/>
    <property type="project" value="InterPro"/>
</dbReference>
<dbReference type="InterPro" id="IPR029787">
    <property type="entry name" value="Nucleotide_cyclase"/>
</dbReference>
<dbReference type="OrthoDB" id="9814202at2"/>
<proteinExistence type="predicted"/>
<dbReference type="SMART" id="SM00052">
    <property type="entry name" value="EAL"/>
    <property type="match status" value="1"/>
</dbReference>
<dbReference type="InterPro" id="IPR050706">
    <property type="entry name" value="Cyclic-di-GMP_PDE-like"/>
</dbReference>
<dbReference type="CDD" id="cd01948">
    <property type="entry name" value="EAL"/>
    <property type="match status" value="1"/>
</dbReference>
<dbReference type="InterPro" id="IPR001633">
    <property type="entry name" value="EAL_dom"/>
</dbReference>
<dbReference type="Pfam" id="PF00990">
    <property type="entry name" value="GGDEF"/>
    <property type="match status" value="1"/>
</dbReference>
<keyword evidence="5" id="KW-1185">Reference proteome</keyword>
<dbReference type="SUPFAM" id="SSF141868">
    <property type="entry name" value="EAL domain-like"/>
    <property type="match status" value="1"/>
</dbReference>
<evidence type="ECO:0000313" key="4">
    <source>
        <dbReference type="EMBL" id="OOZ41016.1"/>
    </source>
</evidence>
<evidence type="ECO:0000259" key="3">
    <source>
        <dbReference type="PROSITE" id="PS50887"/>
    </source>
</evidence>
<evidence type="ECO:0000256" key="1">
    <source>
        <dbReference type="SAM" id="Coils"/>
    </source>
</evidence>
<dbReference type="AlphaFoldDB" id="A0A1T2L7U9"/>
<keyword evidence="1" id="KW-0175">Coiled coil</keyword>